<keyword evidence="3" id="KW-0813">Transport</keyword>
<proteinExistence type="inferred from homology"/>
<protein>
    <submittedName>
        <fullName evidence="9">ATP-binding cassette domain-containing protein</fullName>
    </submittedName>
</protein>
<evidence type="ECO:0000259" key="8">
    <source>
        <dbReference type="PROSITE" id="PS50893"/>
    </source>
</evidence>
<dbReference type="Proteomes" id="UP001589536">
    <property type="component" value="Unassembled WGS sequence"/>
</dbReference>
<evidence type="ECO:0000256" key="2">
    <source>
        <dbReference type="ARBA" id="ARBA00005417"/>
    </source>
</evidence>
<comment type="caution">
    <text evidence="9">The sequence shown here is derived from an EMBL/GenBank/DDBJ whole genome shotgun (WGS) entry which is preliminary data.</text>
</comment>
<dbReference type="InterPro" id="IPR027417">
    <property type="entry name" value="P-loop_NTPase"/>
</dbReference>
<dbReference type="InterPro" id="IPR050388">
    <property type="entry name" value="ABC_Ni/Peptide_Import"/>
</dbReference>
<dbReference type="Pfam" id="PF00005">
    <property type="entry name" value="ABC_tran"/>
    <property type="match status" value="1"/>
</dbReference>
<dbReference type="PANTHER" id="PTHR43297">
    <property type="entry name" value="OLIGOPEPTIDE TRANSPORT ATP-BINDING PROTEIN APPD"/>
    <property type="match status" value="1"/>
</dbReference>
<keyword evidence="7" id="KW-0472">Membrane</keyword>
<evidence type="ECO:0000313" key="9">
    <source>
        <dbReference type="EMBL" id="MFB9716546.1"/>
    </source>
</evidence>
<comment type="subcellular location">
    <subcellularLocation>
        <location evidence="1">Cell membrane</location>
        <topology evidence="1">Peripheral membrane protein</topology>
    </subcellularLocation>
</comment>
<evidence type="ECO:0000256" key="1">
    <source>
        <dbReference type="ARBA" id="ARBA00004202"/>
    </source>
</evidence>
<dbReference type="RefSeq" id="WP_345040821.1">
    <property type="nucleotide sequence ID" value="NZ_BAABED010000001.1"/>
</dbReference>
<sequence length="275" mass="28518">MRPALLVQDLTVSLRGRALIDGVSFALDPGQRVALLGASGSGKSLTAAALLGQLPAAMSASGRLQINGVDVRLSSRGTKRDGIAAIHQDPVSALNPLVRLGKQLEIPLRHAGLSASMARQRALELIASVGIAEAERTMESFSGELSGGQLQRLCIAFALACRSAVLVADEPTSALDMVSQAKVLDALSLYSTSAVSTSAYSTSADSTAAGAVLVITHDLAVAAACCHRALVLVSGRLVEEGPMESLVERASHRYTQQLVEAAHIGFDSLPREATV</sequence>
<evidence type="ECO:0000256" key="4">
    <source>
        <dbReference type="ARBA" id="ARBA00022475"/>
    </source>
</evidence>
<reference evidence="9 10" key="1">
    <citation type="submission" date="2024-09" db="EMBL/GenBank/DDBJ databases">
        <authorList>
            <person name="Sun Q."/>
            <person name="Mori K."/>
        </authorList>
    </citation>
    <scope>NUCLEOTIDE SEQUENCE [LARGE SCALE GENOMIC DNA]</scope>
    <source>
        <strain evidence="9 10">JCM 13519</strain>
    </source>
</reference>
<dbReference type="InterPro" id="IPR003439">
    <property type="entry name" value="ABC_transporter-like_ATP-bd"/>
</dbReference>
<dbReference type="SMART" id="SM00382">
    <property type="entry name" value="AAA"/>
    <property type="match status" value="1"/>
</dbReference>
<dbReference type="PROSITE" id="PS50893">
    <property type="entry name" value="ABC_TRANSPORTER_2"/>
    <property type="match status" value="1"/>
</dbReference>
<dbReference type="GO" id="GO:0005524">
    <property type="term" value="F:ATP binding"/>
    <property type="evidence" value="ECO:0007669"/>
    <property type="project" value="UniProtKB-KW"/>
</dbReference>
<evidence type="ECO:0000256" key="6">
    <source>
        <dbReference type="ARBA" id="ARBA00022840"/>
    </source>
</evidence>
<dbReference type="InterPro" id="IPR003593">
    <property type="entry name" value="AAA+_ATPase"/>
</dbReference>
<dbReference type="PANTHER" id="PTHR43297:SF2">
    <property type="entry name" value="DIPEPTIDE TRANSPORT ATP-BINDING PROTEIN DPPD"/>
    <property type="match status" value="1"/>
</dbReference>
<evidence type="ECO:0000256" key="5">
    <source>
        <dbReference type="ARBA" id="ARBA00022741"/>
    </source>
</evidence>
<keyword evidence="4" id="KW-1003">Cell membrane</keyword>
<organism evidence="9 10">
    <name type="scientific">Arthrobacter methylotrophus</name>
    <dbReference type="NCBI Taxonomy" id="121291"/>
    <lineage>
        <taxon>Bacteria</taxon>
        <taxon>Bacillati</taxon>
        <taxon>Actinomycetota</taxon>
        <taxon>Actinomycetes</taxon>
        <taxon>Micrococcales</taxon>
        <taxon>Micrococcaceae</taxon>
        <taxon>Arthrobacter</taxon>
    </lineage>
</organism>
<gene>
    <name evidence="9" type="ORF">ACFFPI_20855</name>
</gene>
<comment type="similarity">
    <text evidence="2">Belongs to the ABC transporter superfamily.</text>
</comment>
<evidence type="ECO:0000313" key="10">
    <source>
        <dbReference type="Proteomes" id="UP001589536"/>
    </source>
</evidence>
<name>A0ABV5UWH5_9MICC</name>
<evidence type="ECO:0000256" key="3">
    <source>
        <dbReference type="ARBA" id="ARBA00022448"/>
    </source>
</evidence>
<dbReference type="SUPFAM" id="SSF52540">
    <property type="entry name" value="P-loop containing nucleoside triphosphate hydrolases"/>
    <property type="match status" value="1"/>
</dbReference>
<keyword evidence="5" id="KW-0547">Nucleotide-binding</keyword>
<keyword evidence="6 9" id="KW-0067">ATP-binding</keyword>
<dbReference type="Gene3D" id="3.40.50.300">
    <property type="entry name" value="P-loop containing nucleotide triphosphate hydrolases"/>
    <property type="match status" value="1"/>
</dbReference>
<evidence type="ECO:0000256" key="7">
    <source>
        <dbReference type="ARBA" id="ARBA00023136"/>
    </source>
</evidence>
<accession>A0ABV5UWH5</accession>
<feature type="domain" description="ABC transporter" evidence="8">
    <location>
        <begin position="5"/>
        <end position="259"/>
    </location>
</feature>
<dbReference type="EMBL" id="JBHMBH010000053">
    <property type="protein sequence ID" value="MFB9716546.1"/>
    <property type="molecule type" value="Genomic_DNA"/>
</dbReference>
<keyword evidence="10" id="KW-1185">Reference proteome</keyword>